<comment type="caution">
    <text evidence="1">The sequence shown here is derived from an EMBL/GenBank/DDBJ whole genome shotgun (WGS) entry which is preliminary data.</text>
</comment>
<dbReference type="Proteomes" id="UP000640583">
    <property type="component" value="Unassembled WGS sequence"/>
</dbReference>
<dbReference type="EMBL" id="JADCKQ010000005">
    <property type="protein sequence ID" value="MBI1493624.1"/>
    <property type="molecule type" value="Genomic_DNA"/>
</dbReference>
<protein>
    <submittedName>
        <fullName evidence="1">Uncharacterized protein</fullName>
    </submittedName>
</protein>
<name>A0A8J7IWF8_9RHOB</name>
<evidence type="ECO:0000313" key="1">
    <source>
        <dbReference type="EMBL" id="MBI1493624.1"/>
    </source>
</evidence>
<dbReference type="AlphaFoldDB" id="A0A8J7IWF8"/>
<dbReference type="RefSeq" id="WP_228848457.1">
    <property type="nucleotide sequence ID" value="NZ_JADCKQ010000005.1"/>
</dbReference>
<keyword evidence="2" id="KW-1185">Reference proteome</keyword>
<proteinExistence type="predicted"/>
<reference evidence="1" key="1">
    <citation type="submission" date="2020-10" db="EMBL/GenBank/DDBJ databases">
        <title>Paenihalocynthiibacter styelae gen. nov., sp. nov., isolated from stalked sea squirt Styela clava.</title>
        <authorList>
            <person name="Kim Y.-O."/>
            <person name="Yoon J.-H."/>
        </authorList>
    </citation>
    <scope>NUCLEOTIDE SEQUENCE</scope>
    <source>
        <strain evidence="1">MYP1-1</strain>
    </source>
</reference>
<gene>
    <name evidence="1" type="ORF">H1D41_08275</name>
</gene>
<organism evidence="1 2">
    <name type="scientific">Halocynthiibacter styelae</name>
    <dbReference type="NCBI Taxonomy" id="2761955"/>
    <lineage>
        <taxon>Bacteria</taxon>
        <taxon>Pseudomonadati</taxon>
        <taxon>Pseudomonadota</taxon>
        <taxon>Alphaproteobacteria</taxon>
        <taxon>Rhodobacterales</taxon>
        <taxon>Paracoccaceae</taxon>
        <taxon>Halocynthiibacter</taxon>
    </lineage>
</organism>
<accession>A0A8J7IWF8</accession>
<sequence length="136" mass="15337">MMRDFLMPAAITSLSAIAIVTGLIVSGGPARGRAEMRDTTRVRQISDAAHHIRCLARQNENQLPETVAPHSNCPDRDLFTDPFSGGSFTYQVTDSRNFRICTTLELPEDQRRNYLVYGNNRSYDQDSGCFIFDYNP</sequence>
<evidence type="ECO:0000313" key="2">
    <source>
        <dbReference type="Proteomes" id="UP000640583"/>
    </source>
</evidence>